<comment type="similarity">
    <text evidence="1 4">Belongs to the D-isomer specific 2-hydroxyacid dehydrogenase family.</text>
</comment>
<feature type="domain" description="D-isomer specific 2-hydroxyacid dehydrogenase NAD-binding" evidence="6">
    <location>
        <begin position="138"/>
        <end position="311"/>
    </location>
</feature>
<gene>
    <name evidence="7" type="ORF">BIGA_0993</name>
</gene>
<dbReference type="RefSeq" id="WP_051917138.1">
    <property type="nucleotide sequence ID" value="NZ_JGYX01000005.1"/>
</dbReference>
<dbReference type="GO" id="GO:0008465">
    <property type="term" value="F:hydroxypyruvate reductase (NADH) activity"/>
    <property type="evidence" value="ECO:0007669"/>
    <property type="project" value="UniProtKB-EC"/>
</dbReference>
<evidence type="ECO:0000259" key="6">
    <source>
        <dbReference type="Pfam" id="PF02826"/>
    </source>
</evidence>
<dbReference type="Gene3D" id="3.40.50.720">
    <property type="entry name" value="NAD(P)-binding Rossmann-like Domain"/>
    <property type="match status" value="2"/>
</dbReference>
<proteinExistence type="inferred from homology"/>
<evidence type="ECO:0000313" key="8">
    <source>
        <dbReference type="Proteomes" id="UP000029046"/>
    </source>
</evidence>
<comment type="caution">
    <text evidence="7">The sequence shown here is derived from an EMBL/GenBank/DDBJ whole genome shotgun (WGS) entry which is preliminary data.</text>
</comment>
<dbReference type="EMBL" id="JGYX01000005">
    <property type="protein sequence ID" value="KFI60404.1"/>
    <property type="molecule type" value="Genomic_DNA"/>
</dbReference>
<dbReference type="eggNOG" id="COG0111">
    <property type="taxonomic scope" value="Bacteria"/>
</dbReference>
<evidence type="ECO:0000256" key="4">
    <source>
        <dbReference type="RuleBase" id="RU003719"/>
    </source>
</evidence>
<dbReference type="Pfam" id="PF00389">
    <property type="entry name" value="2-Hacid_dh"/>
    <property type="match status" value="1"/>
</dbReference>
<evidence type="ECO:0000313" key="7">
    <source>
        <dbReference type="EMBL" id="KFI60404.1"/>
    </source>
</evidence>
<dbReference type="InterPro" id="IPR006140">
    <property type="entry name" value="D-isomer_DH_NAD-bd"/>
</dbReference>
<reference evidence="7 8" key="1">
    <citation type="submission" date="2014-03" db="EMBL/GenBank/DDBJ databases">
        <title>Genomics of Bifidobacteria.</title>
        <authorList>
            <person name="Ventura M."/>
            <person name="Milani C."/>
            <person name="Lugli G.A."/>
        </authorList>
    </citation>
    <scope>NUCLEOTIDE SEQUENCE [LARGE SCALE GENOMIC DNA]</scope>
    <source>
        <strain evidence="7 8">LMG 11586</strain>
    </source>
</reference>
<dbReference type="InterPro" id="IPR006139">
    <property type="entry name" value="D-isomer_2_OHA_DH_cat_dom"/>
</dbReference>
<accession>A0A087ANQ4</accession>
<dbReference type="PANTHER" id="PTHR43761">
    <property type="entry name" value="D-ISOMER SPECIFIC 2-HYDROXYACID DEHYDROGENASE FAMILY PROTEIN (AFU_ORTHOLOGUE AFUA_1G13630)"/>
    <property type="match status" value="1"/>
</dbReference>
<evidence type="ECO:0000256" key="2">
    <source>
        <dbReference type="ARBA" id="ARBA00023002"/>
    </source>
</evidence>
<dbReference type="PANTHER" id="PTHR43761:SF1">
    <property type="entry name" value="D-ISOMER SPECIFIC 2-HYDROXYACID DEHYDROGENASE CATALYTIC DOMAIN-CONTAINING PROTEIN-RELATED"/>
    <property type="match status" value="1"/>
</dbReference>
<dbReference type="EC" id="1.1.1.29" evidence="7"/>
<protein>
    <submittedName>
        <fullName evidence="7">2-hydroxyacid dehydrogenase</fullName>
        <ecNumber evidence="7">1.1.1.29</ecNumber>
    </submittedName>
</protein>
<evidence type="ECO:0000259" key="5">
    <source>
        <dbReference type="Pfam" id="PF00389"/>
    </source>
</evidence>
<dbReference type="SUPFAM" id="SSF51735">
    <property type="entry name" value="NAD(P)-binding Rossmann-fold domains"/>
    <property type="match status" value="1"/>
</dbReference>
<dbReference type="Pfam" id="PF02826">
    <property type="entry name" value="2-Hacid_dh_C"/>
    <property type="match status" value="1"/>
</dbReference>
<name>A0A087ANQ4_9BIFI</name>
<keyword evidence="2 4" id="KW-0560">Oxidoreductase</keyword>
<organism evidence="7 8">
    <name type="scientific">Bifidobacterium pullorum subsp. gallinarum</name>
    <dbReference type="NCBI Taxonomy" id="78344"/>
    <lineage>
        <taxon>Bacteria</taxon>
        <taxon>Bacillati</taxon>
        <taxon>Actinomycetota</taxon>
        <taxon>Actinomycetes</taxon>
        <taxon>Bifidobacteriales</taxon>
        <taxon>Bifidobacteriaceae</taxon>
        <taxon>Bifidobacterium</taxon>
    </lineage>
</organism>
<dbReference type="Proteomes" id="UP000029046">
    <property type="component" value="Unassembled WGS sequence"/>
</dbReference>
<dbReference type="InterPro" id="IPR036291">
    <property type="entry name" value="NAD(P)-bd_dom_sf"/>
</dbReference>
<dbReference type="InterPro" id="IPR050418">
    <property type="entry name" value="D-iso_2-hydroxyacid_DH_PdxB"/>
</dbReference>
<dbReference type="InterPro" id="IPR029752">
    <property type="entry name" value="D-isomer_DH_CS1"/>
</dbReference>
<dbReference type="AlphaFoldDB" id="A0A087ANQ4"/>
<keyword evidence="8" id="KW-1185">Reference proteome</keyword>
<feature type="domain" description="D-isomer specific 2-hydroxyacid dehydrogenase catalytic" evidence="5">
    <location>
        <begin position="42"/>
        <end position="338"/>
    </location>
</feature>
<dbReference type="OrthoDB" id="4324715at2"/>
<dbReference type="SUPFAM" id="SSF52283">
    <property type="entry name" value="Formate/glycerate dehydrogenase catalytic domain-like"/>
    <property type="match status" value="1"/>
</dbReference>
<dbReference type="PROSITE" id="PS00065">
    <property type="entry name" value="D_2_HYDROXYACID_DH_1"/>
    <property type="match status" value="1"/>
</dbReference>
<sequence>MIAAASECRVSLPPVIEYDADRADLPLVVVPVSIPSMTTLLRDRLDEFAGLARVRIHTDWTDDEDVLAARMSDATVVMSTGFRASARLLERIAGRVRCITFCGTGAVSFIDLEAARRLGITICNAVHYGDNAVAEHAIALMFEHTHRVGELNARTHQGGWPGADITELSGRTLGIIGLGGIGRRVSRLAHGIGLRLLVWDRHPDAAELAALNAESAATMDEVFSRADIVSLHLALNDATRGIIGPAQLDLMRPGALLVNTARAELIEPGAMLRRLSRGDIAAAIDVTAPEPLPDDDPLRTLPNLIITPHVAWRSDRALAALVEQNVRSAVEFLKGGAYNVLV</sequence>
<evidence type="ECO:0000256" key="3">
    <source>
        <dbReference type="ARBA" id="ARBA00023027"/>
    </source>
</evidence>
<dbReference type="GO" id="GO:0051287">
    <property type="term" value="F:NAD binding"/>
    <property type="evidence" value="ECO:0007669"/>
    <property type="project" value="InterPro"/>
</dbReference>
<evidence type="ECO:0000256" key="1">
    <source>
        <dbReference type="ARBA" id="ARBA00005854"/>
    </source>
</evidence>
<keyword evidence="3" id="KW-0520">NAD</keyword>